<gene>
    <name evidence="2" type="ordered locus">Tgr7_1886</name>
</gene>
<dbReference type="InterPro" id="IPR016152">
    <property type="entry name" value="PTrfase/Anion_transptr"/>
</dbReference>
<evidence type="ECO:0000259" key="1">
    <source>
        <dbReference type="PROSITE" id="PS51094"/>
    </source>
</evidence>
<dbReference type="HOGENOM" id="CLU_072531_5_2_6"/>
<dbReference type="Proteomes" id="UP000002383">
    <property type="component" value="Chromosome"/>
</dbReference>
<organism evidence="2 3">
    <name type="scientific">Thioalkalivibrio sulfidiphilus (strain HL-EbGR7)</name>
    <dbReference type="NCBI Taxonomy" id="396588"/>
    <lineage>
        <taxon>Bacteria</taxon>
        <taxon>Pseudomonadati</taxon>
        <taxon>Pseudomonadota</taxon>
        <taxon>Gammaproteobacteria</taxon>
        <taxon>Chromatiales</taxon>
        <taxon>Ectothiorhodospiraceae</taxon>
        <taxon>Thioalkalivibrio</taxon>
    </lineage>
</organism>
<proteinExistence type="predicted"/>
<dbReference type="AlphaFoldDB" id="B8GSR3"/>
<dbReference type="KEGG" id="tgr:Tgr7_1886"/>
<protein>
    <submittedName>
        <fullName evidence="2">PTS system, nitrogen regulatory IIA component</fullName>
    </submittedName>
</protein>
<dbReference type="InterPro" id="IPR051541">
    <property type="entry name" value="PTS_SugarTrans_NitroReg"/>
</dbReference>
<accession>B8GSR3</accession>
<sequence>MTVLGIYLQAEDVLLGLNVSNKRQLFQAIGLHTERIGGLPADAVASALMRRELAGSTALGLGVAIPHARVNILKRIRALYVRLVPGLEFDAPDIGQVSDALVLLVPSPATEAHLELLAHAAALFSDSGFRAALQARHNPVEIKALFDEWTS</sequence>
<dbReference type="EMBL" id="CP001339">
    <property type="protein sequence ID" value="ACL72967.1"/>
    <property type="molecule type" value="Genomic_DNA"/>
</dbReference>
<dbReference type="PROSITE" id="PS00372">
    <property type="entry name" value="PTS_EIIA_TYPE_2_HIS"/>
    <property type="match status" value="1"/>
</dbReference>
<dbReference type="PANTHER" id="PTHR47738:SF1">
    <property type="entry name" value="NITROGEN REGULATORY PROTEIN"/>
    <property type="match status" value="1"/>
</dbReference>
<dbReference type="InterPro" id="IPR002178">
    <property type="entry name" value="PTS_EIIA_type-2_dom"/>
</dbReference>
<dbReference type="SUPFAM" id="SSF55804">
    <property type="entry name" value="Phoshotransferase/anion transport protein"/>
    <property type="match status" value="1"/>
</dbReference>
<evidence type="ECO:0000313" key="2">
    <source>
        <dbReference type="EMBL" id="ACL72967.1"/>
    </source>
</evidence>
<dbReference type="GO" id="GO:0030295">
    <property type="term" value="F:protein kinase activator activity"/>
    <property type="evidence" value="ECO:0007669"/>
    <property type="project" value="TreeGrafter"/>
</dbReference>
<dbReference type="PROSITE" id="PS51094">
    <property type="entry name" value="PTS_EIIA_TYPE_2"/>
    <property type="match status" value="1"/>
</dbReference>
<evidence type="ECO:0000313" key="3">
    <source>
        <dbReference type="Proteomes" id="UP000002383"/>
    </source>
</evidence>
<dbReference type="STRING" id="396588.Tgr7_1886"/>
<reference evidence="2 3" key="1">
    <citation type="journal article" date="2011" name="Stand. Genomic Sci.">
        <title>Complete genome sequence of 'Thioalkalivibrio sulfidophilus' HL-EbGr7.</title>
        <authorList>
            <person name="Muyzer G."/>
            <person name="Sorokin D.Y."/>
            <person name="Mavromatis K."/>
            <person name="Lapidus A."/>
            <person name="Clum A."/>
            <person name="Ivanova N."/>
            <person name="Pati A."/>
            <person name="d'Haeseleer P."/>
            <person name="Woyke T."/>
            <person name="Kyrpides N.C."/>
        </authorList>
    </citation>
    <scope>NUCLEOTIDE SEQUENCE [LARGE SCALE GENOMIC DNA]</scope>
    <source>
        <strain evidence="2 3">HL-EbGR7</strain>
    </source>
</reference>
<name>B8GSR3_THISH</name>
<dbReference type="Pfam" id="PF00359">
    <property type="entry name" value="PTS_EIIA_2"/>
    <property type="match status" value="1"/>
</dbReference>
<dbReference type="eggNOG" id="COG1762">
    <property type="taxonomic scope" value="Bacteria"/>
</dbReference>
<dbReference type="Gene3D" id="3.40.930.10">
    <property type="entry name" value="Mannitol-specific EII, Chain A"/>
    <property type="match status" value="1"/>
</dbReference>
<dbReference type="OrthoDB" id="95460at2"/>
<feature type="domain" description="PTS EIIA type-2" evidence="1">
    <location>
        <begin position="6"/>
        <end position="149"/>
    </location>
</feature>
<dbReference type="PANTHER" id="PTHR47738">
    <property type="entry name" value="PTS SYSTEM FRUCTOSE-LIKE EIIA COMPONENT-RELATED"/>
    <property type="match status" value="1"/>
</dbReference>
<dbReference type="RefSeq" id="WP_012638448.1">
    <property type="nucleotide sequence ID" value="NC_011901.1"/>
</dbReference>
<keyword evidence="3" id="KW-1185">Reference proteome</keyword>